<reference evidence="2 3" key="1">
    <citation type="submission" date="2023-03" db="EMBL/GenBank/DDBJ databases">
        <title>High recombination rates correlate with genetic variation in Cardiocondyla obscurior ants.</title>
        <authorList>
            <person name="Errbii M."/>
        </authorList>
    </citation>
    <scope>NUCLEOTIDE SEQUENCE [LARGE SCALE GENOMIC DNA]</scope>
    <source>
        <strain evidence="2">Alpha-2009</strain>
        <tissue evidence="2">Whole body</tissue>
    </source>
</reference>
<dbReference type="Proteomes" id="UP001430953">
    <property type="component" value="Unassembled WGS sequence"/>
</dbReference>
<feature type="compositionally biased region" description="Basic and acidic residues" evidence="1">
    <location>
        <begin position="33"/>
        <end position="54"/>
    </location>
</feature>
<protein>
    <recommendedName>
        <fullName evidence="4">Secreted protein</fullName>
    </recommendedName>
</protein>
<dbReference type="EMBL" id="JADYXP020000010">
    <property type="protein sequence ID" value="KAL0115573.1"/>
    <property type="molecule type" value="Genomic_DNA"/>
</dbReference>
<keyword evidence="3" id="KW-1185">Reference proteome</keyword>
<evidence type="ECO:0008006" key="4">
    <source>
        <dbReference type="Google" id="ProtNLM"/>
    </source>
</evidence>
<evidence type="ECO:0000313" key="2">
    <source>
        <dbReference type="EMBL" id="KAL0115573.1"/>
    </source>
</evidence>
<evidence type="ECO:0000313" key="3">
    <source>
        <dbReference type="Proteomes" id="UP001430953"/>
    </source>
</evidence>
<comment type="caution">
    <text evidence="2">The sequence shown here is derived from an EMBL/GenBank/DDBJ whole genome shotgun (WGS) entry which is preliminary data.</text>
</comment>
<gene>
    <name evidence="2" type="ORF">PUN28_010827</name>
</gene>
<organism evidence="2 3">
    <name type="scientific">Cardiocondyla obscurior</name>
    <dbReference type="NCBI Taxonomy" id="286306"/>
    <lineage>
        <taxon>Eukaryota</taxon>
        <taxon>Metazoa</taxon>
        <taxon>Ecdysozoa</taxon>
        <taxon>Arthropoda</taxon>
        <taxon>Hexapoda</taxon>
        <taxon>Insecta</taxon>
        <taxon>Pterygota</taxon>
        <taxon>Neoptera</taxon>
        <taxon>Endopterygota</taxon>
        <taxon>Hymenoptera</taxon>
        <taxon>Apocrita</taxon>
        <taxon>Aculeata</taxon>
        <taxon>Formicoidea</taxon>
        <taxon>Formicidae</taxon>
        <taxon>Myrmicinae</taxon>
        <taxon>Cardiocondyla</taxon>
    </lineage>
</organism>
<dbReference type="AlphaFoldDB" id="A0AAW2FIB1"/>
<feature type="region of interest" description="Disordered" evidence="1">
    <location>
        <begin position="30"/>
        <end position="54"/>
    </location>
</feature>
<accession>A0AAW2FIB1</accession>
<proteinExistence type="predicted"/>
<evidence type="ECO:0000256" key="1">
    <source>
        <dbReference type="SAM" id="MobiDB-lite"/>
    </source>
</evidence>
<sequence length="74" mass="8444">MVADKSYVIYFLACTSPFHAFSGKRCDRRKATRREPKYENRVQREGKGGRGRDNIITDNLSLKTDCNLTKGCAK</sequence>
<name>A0AAW2FIB1_9HYME</name>